<name>A0ABN8E9A4_9VIBR</name>
<evidence type="ECO:0000313" key="3">
    <source>
        <dbReference type="Proteomes" id="UP000838748"/>
    </source>
</evidence>
<proteinExistence type="predicted"/>
<protein>
    <recommendedName>
        <fullName evidence="4">Peptidase S8/S53 domain-containing protein</fullName>
    </recommendedName>
</protein>
<feature type="chain" id="PRO_5047041921" description="Peptidase S8/S53 domain-containing protein" evidence="1">
    <location>
        <begin position="18"/>
        <end position="383"/>
    </location>
</feature>
<sequence>MKLILYIIFLCSFSTHASVTVDKDTKNDIILNVSEVYVLGDNDTLTDAKAINIEQAKKSASDYAGTYVESELKLLDGKITKQQVRVLSAGFMEVVTRSDKREVNQSGSIQLTTEAKIKLSKQSIKDGIEKLKSDPERQEKVKSLSEDNKRLRNKLIELTRNINTGVSRQDLMADREAILKELNHNRSSAKQVFEEGTLFQLAQLDDRDYSLAKDDINKNLFGYFQNEAKVLIGKPKFTKNTDGTYDITVYVNWKLDGNQVKEVLNKYFDLSIQYDVVYSVSINQSLNRSPKKKHQYSGKLLDYMKNKSVLLVVSAGNKKSTLPLSGLNGFFGREYYVFQYESDDKNYRTATKSGVNPIIIRGVSPSSLKKMTKIEAKIVISNG</sequence>
<evidence type="ECO:0000256" key="1">
    <source>
        <dbReference type="SAM" id="SignalP"/>
    </source>
</evidence>
<organism evidence="2 3">
    <name type="scientific">Vibrio marisflavi CECT 7928</name>
    <dbReference type="NCBI Taxonomy" id="634439"/>
    <lineage>
        <taxon>Bacteria</taxon>
        <taxon>Pseudomonadati</taxon>
        <taxon>Pseudomonadota</taxon>
        <taxon>Gammaproteobacteria</taxon>
        <taxon>Vibrionales</taxon>
        <taxon>Vibrionaceae</taxon>
        <taxon>Vibrio</taxon>
    </lineage>
</organism>
<keyword evidence="1" id="KW-0732">Signal</keyword>
<gene>
    <name evidence="2" type="ORF">VMF7928_04499</name>
</gene>
<comment type="caution">
    <text evidence="2">The sequence shown here is derived from an EMBL/GenBank/DDBJ whole genome shotgun (WGS) entry which is preliminary data.</text>
</comment>
<keyword evidence="3" id="KW-1185">Reference proteome</keyword>
<dbReference type="RefSeq" id="WP_237364186.1">
    <property type="nucleotide sequence ID" value="NZ_CAKLDM010000005.1"/>
</dbReference>
<evidence type="ECO:0008006" key="4">
    <source>
        <dbReference type="Google" id="ProtNLM"/>
    </source>
</evidence>
<feature type="signal peptide" evidence="1">
    <location>
        <begin position="1"/>
        <end position="17"/>
    </location>
</feature>
<reference evidence="2" key="1">
    <citation type="submission" date="2021-11" db="EMBL/GenBank/DDBJ databases">
        <authorList>
            <person name="Rodrigo-Torres L."/>
            <person name="Arahal R. D."/>
            <person name="Lucena T."/>
        </authorList>
    </citation>
    <scope>NUCLEOTIDE SEQUENCE</scope>
    <source>
        <strain evidence="2">CECT 7928</strain>
    </source>
</reference>
<evidence type="ECO:0000313" key="2">
    <source>
        <dbReference type="EMBL" id="CAH0543269.1"/>
    </source>
</evidence>
<dbReference type="EMBL" id="CAKLDM010000005">
    <property type="protein sequence ID" value="CAH0543269.1"/>
    <property type="molecule type" value="Genomic_DNA"/>
</dbReference>
<accession>A0ABN8E9A4</accession>
<dbReference type="Proteomes" id="UP000838748">
    <property type="component" value="Unassembled WGS sequence"/>
</dbReference>